<dbReference type="AlphaFoldDB" id="F3FQ35"/>
<gene>
    <name evidence="1" type="ORF">PSYJA_26560</name>
</gene>
<reference evidence="1 2" key="1">
    <citation type="journal article" date="2011" name="PLoS Pathog.">
        <title>Dynamic evolution of pathogenicity revealed by sequencing and comparative genomics of 19 Pseudomonas syringae isolates.</title>
        <authorList>
            <person name="Baltrus D.A."/>
            <person name="Nishimura M.T."/>
            <person name="Romanchuk A."/>
            <person name="Chang J.H."/>
            <person name="Mukhtar M.S."/>
            <person name="Cherkis K."/>
            <person name="Roach J."/>
            <person name="Grant S.R."/>
            <person name="Jones C.D."/>
            <person name="Dangl J.L."/>
        </authorList>
    </citation>
    <scope>NUCLEOTIDE SEQUENCE [LARGE SCALE GENOMIC DNA]</scope>
    <source>
        <strain evidence="2">M301072PT</strain>
    </source>
</reference>
<proteinExistence type="predicted"/>
<name>F3FQ35_PSESX</name>
<dbReference type="Proteomes" id="UP000004471">
    <property type="component" value="Unassembled WGS sequence"/>
</dbReference>
<evidence type="ECO:0000313" key="2">
    <source>
        <dbReference type="Proteomes" id="UP000004471"/>
    </source>
</evidence>
<accession>F3FQ35</accession>
<dbReference type="HOGENOM" id="CLU_3352930_0_0_6"/>
<sequence length="36" mass="4226">PPRHTQLVAMNAVMSIKQINIGKIRKLMRSKHFFSF</sequence>
<comment type="caution">
    <text evidence="1">The sequence shown here is derived from an EMBL/GenBank/DDBJ whole genome shotgun (WGS) entry which is preliminary data.</text>
</comment>
<organism evidence="1 2">
    <name type="scientific">Pseudomonas syringae pv. japonica str. M301072</name>
    <dbReference type="NCBI Taxonomy" id="629262"/>
    <lineage>
        <taxon>Bacteria</taxon>
        <taxon>Pseudomonadati</taxon>
        <taxon>Pseudomonadota</taxon>
        <taxon>Gammaproteobacteria</taxon>
        <taxon>Pseudomonadales</taxon>
        <taxon>Pseudomonadaceae</taxon>
        <taxon>Pseudomonas</taxon>
        <taxon>Pseudomonas syringae</taxon>
    </lineage>
</organism>
<protein>
    <submittedName>
        <fullName evidence="1">Uncharacterized protein</fullName>
    </submittedName>
</protein>
<dbReference type="EMBL" id="AEAH01001204">
    <property type="protein sequence ID" value="EGH32327.1"/>
    <property type="molecule type" value="Genomic_DNA"/>
</dbReference>
<feature type="non-terminal residue" evidence="1">
    <location>
        <position position="1"/>
    </location>
</feature>
<evidence type="ECO:0000313" key="1">
    <source>
        <dbReference type="EMBL" id="EGH32327.1"/>
    </source>
</evidence>